<dbReference type="VEuPathDB" id="VectorBase:CPIJ001824"/>
<name>B0XF68_CULQU</name>
<gene>
    <name evidence="2" type="ORF">CpipJ_CPIJ017911</name>
</gene>
<keyword evidence="1" id="KW-0472">Membrane</keyword>
<protein>
    <submittedName>
        <fullName evidence="2">Uncharacterized protein</fullName>
    </submittedName>
</protein>
<dbReference type="OrthoDB" id="7726730at2759"/>
<feature type="transmembrane region" description="Helical" evidence="1">
    <location>
        <begin position="63"/>
        <end position="83"/>
    </location>
</feature>
<dbReference type="VEuPathDB" id="VectorBase:CPIJ017911"/>
<dbReference type="PhylomeDB" id="B0XF68"/>
<dbReference type="AlphaFoldDB" id="B0XF68"/>
<dbReference type="KEGG" id="cqu:CpipJ_CPIJ017911"/>
<keyword evidence="1" id="KW-0812">Transmembrane</keyword>
<accession>B0XF68</accession>
<organism>
    <name type="scientific">Culex quinquefasciatus</name>
    <name type="common">Southern house mosquito</name>
    <name type="synonym">Culex pungens</name>
    <dbReference type="NCBI Taxonomy" id="7176"/>
    <lineage>
        <taxon>Eukaryota</taxon>
        <taxon>Metazoa</taxon>
        <taxon>Ecdysozoa</taxon>
        <taxon>Arthropoda</taxon>
        <taxon>Hexapoda</taxon>
        <taxon>Insecta</taxon>
        <taxon>Pterygota</taxon>
        <taxon>Neoptera</taxon>
        <taxon>Endopterygota</taxon>
        <taxon>Diptera</taxon>
        <taxon>Nematocera</taxon>
        <taxon>Culicoidea</taxon>
        <taxon>Culicidae</taxon>
        <taxon>Culicinae</taxon>
        <taxon>Culicini</taxon>
        <taxon>Culex</taxon>
        <taxon>Culex</taxon>
    </lineage>
</organism>
<sequence length="357" mass="41487">MEHFRKVPAVVRASKVQVLNRVRWLWEDLPDGYDSFWFLDIYLAVAAVRFVPKNVRQQAGWYLYQTMALYQMIIGLLDMIYALQNLTDVLAAIWYTMSFFAILLCLVKHYIVLRHYEAIHELRIFLNQQSFCSGDPAFDGKIRKRCTVVASILIIRVKTEQEILAKNFELMMQTCLEENFFGSYQNSNRARKQFWDHTKNHLKTVLDQQHELLKHLEQLKSLVEPLFFFIYYASLIIVGTVFVVILREPLSFMTMVILSSTTISALECYFLCYLLDSFKDVNETITDHMFCFCSQLPHSGDHHADYVDVRATLMVVGYFCRHGMSFQCAGIGDISSAVFADLVNISYSVLTFLLNVL</sequence>
<feature type="transmembrane region" description="Helical" evidence="1">
    <location>
        <begin position="226"/>
        <end position="246"/>
    </location>
</feature>
<dbReference type="InParanoid" id="B0XF68"/>
<reference evidence="2" key="1">
    <citation type="submission" date="2007-03" db="EMBL/GenBank/DDBJ databases">
        <title>Annotation of Culex pipiens quinquefasciatus.</title>
        <authorList>
            <consortium name="The Broad Institute Genome Sequencing Platform"/>
            <person name="Atkinson P.W."/>
            <person name="Hemingway J."/>
            <person name="Christensen B.M."/>
            <person name="Higgs S."/>
            <person name="Kodira C."/>
            <person name="Hannick L."/>
            <person name="Megy K."/>
            <person name="O'Leary S."/>
            <person name="Pearson M."/>
            <person name="Haas B.J."/>
            <person name="Mauceli E."/>
            <person name="Wortman J.R."/>
            <person name="Lee N.H."/>
            <person name="Guigo R."/>
            <person name="Stanke M."/>
            <person name="Alvarado L."/>
            <person name="Amedeo P."/>
            <person name="Antoine C.H."/>
            <person name="Arensburger P."/>
            <person name="Bidwell S.L."/>
            <person name="Crawford M."/>
            <person name="Camaro F."/>
            <person name="Devon K."/>
            <person name="Engels R."/>
            <person name="Hammond M."/>
            <person name="Howarth C."/>
            <person name="Koehrsen M."/>
            <person name="Lawson D."/>
            <person name="Montgomery P."/>
            <person name="Nene V."/>
            <person name="Nusbaum C."/>
            <person name="Puiu D."/>
            <person name="Romero-Severson J."/>
            <person name="Severson D.W."/>
            <person name="Shumway M."/>
            <person name="Sisk P."/>
            <person name="Stolte C."/>
            <person name="Zeng Q."/>
            <person name="Eisenstadt E."/>
            <person name="Fraser-Liggett C."/>
            <person name="Strausberg R."/>
            <person name="Galagan J."/>
            <person name="Birren B."/>
            <person name="Collins F.H."/>
        </authorList>
    </citation>
    <scope>NUCLEOTIDE SEQUENCE [LARGE SCALE GENOMIC DNA]</scope>
    <source>
        <strain evidence="2">JHB</strain>
    </source>
</reference>
<dbReference type="EMBL" id="DS232902">
    <property type="protein sequence ID" value="EDS26534.1"/>
    <property type="molecule type" value="Genomic_DNA"/>
</dbReference>
<dbReference type="HOGENOM" id="CLU_046911_0_0_1"/>
<feature type="transmembrane region" description="Helical" evidence="1">
    <location>
        <begin position="35"/>
        <end position="51"/>
    </location>
</feature>
<feature type="transmembrane region" description="Helical" evidence="1">
    <location>
        <begin position="252"/>
        <end position="275"/>
    </location>
</feature>
<evidence type="ECO:0000256" key="1">
    <source>
        <dbReference type="SAM" id="Phobius"/>
    </source>
</evidence>
<proteinExistence type="predicted"/>
<dbReference type="VEuPathDB" id="VectorBase:CQUJHB006965"/>
<dbReference type="eggNOG" id="ENOG502TAZC">
    <property type="taxonomic scope" value="Eukaryota"/>
</dbReference>
<evidence type="ECO:0000313" key="2">
    <source>
        <dbReference type="EMBL" id="EDS26534.1"/>
    </source>
</evidence>
<feature type="transmembrane region" description="Helical" evidence="1">
    <location>
        <begin position="89"/>
        <end position="107"/>
    </location>
</feature>
<dbReference type="VEuPathDB" id="VectorBase:CQUJHB003285"/>
<keyword evidence="1" id="KW-1133">Transmembrane helix</keyword>